<dbReference type="SUPFAM" id="SSF81606">
    <property type="entry name" value="PP2C-like"/>
    <property type="match status" value="1"/>
</dbReference>
<dbReference type="InterPro" id="IPR011006">
    <property type="entry name" value="CheY-like_superfamily"/>
</dbReference>
<dbReference type="Pfam" id="PF00072">
    <property type="entry name" value="Response_reg"/>
    <property type="match status" value="1"/>
</dbReference>
<dbReference type="PANTHER" id="PTHR43156">
    <property type="entry name" value="STAGE II SPORULATION PROTEIN E-RELATED"/>
    <property type="match status" value="1"/>
</dbReference>
<comment type="caution">
    <text evidence="4">The sequence shown here is derived from an EMBL/GenBank/DDBJ whole genome shotgun (WGS) entry which is preliminary data.</text>
</comment>
<evidence type="ECO:0000313" key="4">
    <source>
        <dbReference type="EMBL" id="PAU98409.1"/>
    </source>
</evidence>
<evidence type="ECO:0000313" key="5">
    <source>
        <dbReference type="Proteomes" id="UP000218023"/>
    </source>
</evidence>
<proteinExistence type="predicted"/>
<gene>
    <name evidence="4" type="ORF">CK240_04335</name>
</gene>
<evidence type="ECO:0000259" key="3">
    <source>
        <dbReference type="PROSITE" id="PS50110"/>
    </source>
</evidence>
<dbReference type="InterPro" id="IPR001932">
    <property type="entry name" value="PPM-type_phosphatase-like_dom"/>
</dbReference>
<dbReference type="PROSITE" id="PS50110">
    <property type="entry name" value="RESPONSE_REGULATORY"/>
    <property type="match status" value="1"/>
</dbReference>
<keyword evidence="1" id="KW-0378">Hydrolase</keyword>
<dbReference type="Pfam" id="PF07228">
    <property type="entry name" value="SpoIIE"/>
    <property type="match status" value="1"/>
</dbReference>
<accession>A0A2A2GN98</accession>
<dbReference type="GO" id="GO:0016791">
    <property type="term" value="F:phosphatase activity"/>
    <property type="evidence" value="ECO:0007669"/>
    <property type="project" value="TreeGrafter"/>
</dbReference>
<dbReference type="SMART" id="SM00448">
    <property type="entry name" value="REC"/>
    <property type="match status" value="1"/>
</dbReference>
<dbReference type="EMBL" id="NSJZ01000002">
    <property type="protein sequence ID" value="PAU98409.1"/>
    <property type="molecule type" value="Genomic_DNA"/>
</dbReference>
<reference evidence="4 5" key="1">
    <citation type="submission" date="2017-09" db="EMBL/GenBank/DDBJ databases">
        <title>Paracoccus alkalisoli sp. nov., isolated from saline alkaline soil.</title>
        <authorList>
            <person name="Dong X."/>
            <person name="Zhang G."/>
        </authorList>
    </citation>
    <scope>NUCLEOTIDE SEQUENCE [LARGE SCALE GENOMIC DNA]</scope>
    <source>
        <strain evidence="4 5">WN007</strain>
    </source>
</reference>
<dbReference type="Gene3D" id="3.40.50.2300">
    <property type="match status" value="1"/>
</dbReference>
<dbReference type="Gene3D" id="3.60.40.10">
    <property type="entry name" value="PPM-type phosphatase domain"/>
    <property type="match status" value="1"/>
</dbReference>
<dbReference type="InterPro" id="IPR036457">
    <property type="entry name" value="PPM-type-like_dom_sf"/>
</dbReference>
<dbReference type="Proteomes" id="UP000218023">
    <property type="component" value="Unassembled WGS sequence"/>
</dbReference>
<dbReference type="InterPro" id="IPR052016">
    <property type="entry name" value="Bact_Sigma-Reg"/>
</dbReference>
<dbReference type="AlphaFoldDB" id="A0A2A2GN98"/>
<dbReference type="OrthoDB" id="9800897at2"/>
<sequence>MLTSMYSAPRDFSTELLVVIADDDATQRTLAAAVVRRLGCRPLVAGDGLSALQLIRESGASILVCDLDMPGLDGHQLTSEVRRMDLGRYIHIIMLTGHDQVEERHRALEAGVDDFMTKPLDTALMTVRLRAAARLIRHEQVLSERNRALEEAKSRIESDLHAAATAQRRLLPGGDGNLCGFRFASAFQPSAYVSGDMFGWFALNDCQLGFYAVDVAGHGVHAALMSVAIGHMVTPEYFSGLALSSGDRPDPALLVQDLNRHFFREDSSDYFAMICGIVDARRGSVRFCQAGYPHPVLADGEGRPGLIGDGGLPVGLLAGASFENQEVSVRPGDRLVICSDGVTEAESSAGVHFGSERLCALIRDRSPREAADLPGAIVASLDDWRGGLPLEDDLTVLVLERSDRP</sequence>
<evidence type="ECO:0000256" key="2">
    <source>
        <dbReference type="PROSITE-ProRule" id="PRU00169"/>
    </source>
</evidence>
<dbReference type="SMART" id="SM00331">
    <property type="entry name" value="PP2C_SIG"/>
    <property type="match status" value="1"/>
</dbReference>
<dbReference type="InterPro" id="IPR001789">
    <property type="entry name" value="Sig_transdc_resp-reg_receiver"/>
</dbReference>
<evidence type="ECO:0000256" key="1">
    <source>
        <dbReference type="ARBA" id="ARBA00022801"/>
    </source>
</evidence>
<keyword evidence="2" id="KW-0597">Phosphoprotein</keyword>
<name>A0A2A2GN98_9RHOB</name>
<feature type="domain" description="Response regulatory" evidence="3">
    <location>
        <begin position="17"/>
        <end position="133"/>
    </location>
</feature>
<dbReference type="SUPFAM" id="SSF52172">
    <property type="entry name" value="CheY-like"/>
    <property type="match status" value="1"/>
</dbReference>
<dbReference type="PANTHER" id="PTHR43156:SF2">
    <property type="entry name" value="STAGE II SPORULATION PROTEIN E"/>
    <property type="match status" value="1"/>
</dbReference>
<feature type="modified residue" description="4-aspartylphosphate" evidence="2">
    <location>
        <position position="66"/>
    </location>
</feature>
<dbReference type="GO" id="GO:0000160">
    <property type="term" value="P:phosphorelay signal transduction system"/>
    <property type="evidence" value="ECO:0007669"/>
    <property type="project" value="InterPro"/>
</dbReference>
<protein>
    <submittedName>
        <fullName evidence="4">Stage II sporulation protein E</fullName>
    </submittedName>
</protein>
<keyword evidence="5" id="KW-1185">Reference proteome</keyword>
<organism evidence="4 5">
    <name type="scientific">Paracoccus salipaludis</name>
    <dbReference type="NCBI Taxonomy" id="2032623"/>
    <lineage>
        <taxon>Bacteria</taxon>
        <taxon>Pseudomonadati</taxon>
        <taxon>Pseudomonadota</taxon>
        <taxon>Alphaproteobacteria</taxon>
        <taxon>Rhodobacterales</taxon>
        <taxon>Paracoccaceae</taxon>
        <taxon>Paracoccus</taxon>
    </lineage>
</organism>